<feature type="chain" id="PRO_5039246255" evidence="2">
    <location>
        <begin position="35"/>
        <end position="115"/>
    </location>
</feature>
<evidence type="ECO:0000256" key="1">
    <source>
        <dbReference type="SAM" id="MobiDB-lite"/>
    </source>
</evidence>
<evidence type="ECO:0000256" key="2">
    <source>
        <dbReference type="SAM" id="SignalP"/>
    </source>
</evidence>
<proteinExistence type="predicted"/>
<dbReference type="EMBL" id="JACHXE010000004">
    <property type="protein sequence ID" value="MBB3077630.1"/>
    <property type="molecule type" value="Genomic_DNA"/>
</dbReference>
<evidence type="ECO:0000313" key="3">
    <source>
        <dbReference type="EMBL" id="MBB3077630.1"/>
    </source>
</evidence>
<gene>
    <name evidence="3" type="ORF">FHS41_004137</name>
</gene>
<feature type="signal peptide" evidence="2">
    <location>
        <begin position="1"/>
        <end position="34"/>
    </location>
</feature>
<comment type="caution">
    <text evidence="3">The sequence shown here is derived from an EMBL/GenBank/DDBJ whole genome shotgun (WGS) entry which is preliminary data.</text>
</comment>
<sequence>MTLAPQPVPRGTRRNAWPRVLVLLLALLVPGAHAEAHTGQAATVSGESTAVECDVLDTALRPSARAARRTAVPLRPAPLPAPGPAYTAPRPVPVPPGPPGPPYTPRPPRSEVLRC</sequence>
<keyword evidence="2" id="KW-0732">Signal</keyword>
<feature type="region of interest" description="Disordered" evidence="1">
    <location>
        <begin position="64"/>
        <end position="115"/>
    </location>
</feature>
<evidence type="ECO:0000313" key="4">
    <source>
        <dbReference type="Proteomes" id="UP000572907"/>
    </source>
</evidence>
<organism evidence="3 4">
    <name type="scientific">Streptomyces violarus</name>
    <dbReference type="NCBI Taxonomy" id="67380"/>
    <lineage>
        <taxon>Bacteria</taxon>
        <taxon>Bacillati</taxon>
        <taxon>Actinomycetota</taxon>
        <taxon>Actinomycetes</taxon>
        <taxon>Kitasatosporales</taxon>
        <taxon>Streptomycetaceae</taxon>
        <taxon>Streptomyces</taxon>
    </lineage>
</organism>
<protein>
    <submittedName>
        <fullName evidence="3">Uncharacterized protein</fullName>
    </submittedName>
</protein>
<dbReference type="Proteomes" id="UP000572907">
    <property type="component" value="Unassembled WGS sequence"/>
</dbReference>
<reference evidence="3 4" key="1">
    <citation type="submission" date="2020-08" db="EMBL/GenBank/DDBJ databases">
        <title>Genomic Encyclopedia of Type Strains, Phase III (KMG-III): the genomes of soil and plant-associated and newly described type strains.</title>
        <authorList>
            <person name="Whitman W."/>
        </authorList>
    </citation>
    <scope>NUCLEOTIDE SEQUENCE [LARGE SCALE GENOMIC DNA]</scope>
    <source>
        <strain evidence="3 4">CECT 3237</strain>
    </source>
</reference>
<dbReference type="AlphaFoldDB" id="A0A7W4ZS02"/>
<name>A0A7W4ZS02_9ACTN</name>
<dbReference type="RefSeq" id="WP_184593609.1">
    <property type="nucleotide sequence ID" value="NZ_BMUP01000013.1"/>
</dbReference>
<keyword evidence="4" id="KW-1185">Reference proteome</keyword>
<feature type="compositionally biased region" description="Pro residues" evidence="1">
    <location>
        <begin position="90"/>
        <end position="107"/>
    </location>
</feature>
<accession>A0A7W4ZS02</accession>